<feature type="compositionally biased region" description="Polar residues" evidence="4">
    <location>
        <begin position="160"/>
        <end position="178"/>
    </location>
</feature>
<feature type="domain" description="Retrovirus-related Pol polyprotein from transposon TNT 1-94-like beta-barrel" evidence="7">
    <location>
        <begin position="271"/>
        <end position="344"/>
    </location>
</feature>
<evidence type="ECO:0000313" key="9">
    <source>
        <dbReference type="EMBL" id="RZB86491.1"/>
    </source>
</evidence>
<dbReference type="EMBL" id="QZWG01000010">
    <property type="protein sequence ID" value="RZB86491.1"/>
    <property type="molecule type" value="Genomic_DNA"/>
</dbReference>
<evidence type="ECO:0000259" key="8">
    <source>
        <dbReference type="Pfam" id="PF25597"/>
    </source>
</evidence>
<accession>A0A445IKB8</accession>
<dbReference type="Pfam" id="PF25597">
    <property type="entry name" value="SH3_retrovirus"/>
    <property type="match status" value="1"/>
</dbReference>
<evidence type="ECO:0000259" key="6">
    <source>
        <dbReference type="Pfam" id="PF13976"/>
    </source>
</evidence>
<evidence type="ECO:0000259" key="7">
    <source>
        <dbReference type="Pfam" id="PF22936"/>
    </source>
</evidence>
<keyword evidence="3" id="KW-0268">Exocytosis</keyword>
<dbReference type="Pfam" id="PF03081">
    <property type="entry name" value="Exo70_C"/>
    <property type="match status" value="1"/>
</dbReference>
<sequence>MDLKLVRNFIRFLTAKVVWDSIATTYFDSGDTSQVYDLKRRVTRLKQGDRSIETYYNNLQGLWREIDFRRPNPMLCDADIQRYNLILQEDRVYTFLDGLDDRLNKIRADVLQMQPFPMVEQAYALVRREDLSHSVMMVNEDIASGGAMLSRRGHKPQHRLSLQMTSNGKPTTKSQSQGEGEGCKHCGNMKHTKETCFKLHGYPDWWHELKEKKKRESSGGNNSGRAALVSVEPQLSLITQQESPSGHASQNDSGNQGSSYSYSKQGNRDNWIIDSGATNHMTFDPHDFSKTSQPNRTCIDNANGVTYPVIVAGTFDFSPSFSLPNTLLVPSLFNKLLSIGQVTKELNCCAVMYSNFCLFQDILTKEIIGRGTKREGLYCLDDFSYGRANNVHSIGVKERQIWLWHNRLGHPSFRYLSYLFPELFTKVSESDFKCEAKRKNRHILEITRALLSVAYVPKCFRIDAVVTAVYLMNRQPSRVLNYKTPLQVLAKHVTLPYVLMLPPRKFGCVTYVHIPKNQRMKLDLCVVHCVFLGHGAHKKGYCCYDPVTRRLYTTMNVTFIESENFFTFQSSHSSRQGEMMSEEQNWEDWPDWAGSISDRKSTSGYLTFVGGNLVSWRSKKQKVVALSSVEAEFRGMTKGVRELLWLKRLVEEVICSTQDTMDLFCDNKAAIAIAHNPVQHDRTKHVEGDTHFIKEKLEDKIIQFPFVKSEDQLTDILTKINQFKFLILLNSSITSVNSINNSNYRSTSNIREIDLIPSDVIYDLRCITKCMLSSGYLRECIQVYDSVQKSSVDASFRKLHIEKLSIGDIQRLKWEQLENKIRCWIKSAKVCIRTLFASEKKLCEQIFDGVETSIDDTCFMETMKGPVIQLFNFAKAISISHRLLEKLFKILDLHDTLTDLILDIDVVFDSKSSESIRIARESVWMDRNE</sequence>
<protein>
    <recommendedName>
        <fullName evidence="3">Exocyst subunit Exo70 family protein</fullName>
    </recommendedName>
</protein>
<dbReference type="InterPro" id="IPR046364">
    <property type="entry name" value="Exo70_C"/>
</dbReference>
<dbReference type="Gene3D" id="1.20.1280.170">
    <property type="entry name" value="Exocyst complex component Exo70"/>
    <property type="match status" value="1"/>
</dbReference>
<dbReference type="InterPro" id="IPR025724">
    <property type="entry name" value="GAG-pre-integrase_dom"/>
</dbReference>
<feature type="region of interest" description="Disordered" evidence="4">
    <location>
        <begin position="148"/>
        <end position="187"/>
    </location>
</feature>
<dbReference type="SUPFAM" id="SSF74788">
    <property type="entry name" value="Cullin repeat-like"/>
    <property type="match status" value="1"/>
</dbReference>
<comment type="caution">
    <text evidence="9">The sequence shown here is derived from an EMBL/GenBank/DDBJ whole genome shotgun (WGS) entry which is preliminary data.</text>
</comment>
<dbReference type="InterPro" id="IPR054722">
    <property type="entry name" value="PolX-like_BBD"/>
</dbReference>
<dbReference type="SUPFAM" id="SSF53098">
    <property type="entry name" value="Ribonuclease H-like"/>
    <property type="match status" value="1"/>
</dbReference>
<dbReference type="InterPro" id="IPR016159">
    <property type="entry name" value="Cullin_repeat-like_dom_sf"/>
</dbReference>
<dbReference type="GO" id="GO:0015031">
    <property type="term" value="P:protein transport"/>
    <property type="evidence" value="ECO:0007669"/>
    <property type="project" value="UniProtKB-KW"/>
</dbReference>
<comment type="function">
    <text evidence="3">Component of the exocyst complex.</text>
</comment>
<name>A0A445IKB8_GLYSO</name>
<gene>
    <name evidence="9" type="ORF">D0Y65_026508</name>
</gene>
<feature type="domain" description="Retroviral polymerase SH3-like" evidence="8">
    <location>
        <begin position="508"/>
        <end position="569"/>
    </location>
</feature>
<keyword evidence="3" id="KW-0653">Protein transport</keyword>
<organism evidence="9 10">
    <name type="scientific">Glycine soja</name>
    <name type="common">Wild soybean</name>
    <dbReference type="NCBI Taxonomy" id="3848"/>
    <lineage>
        <taxon>Eukaryota</taxon>
        <taxon>Viridiplantae</taxon>
        <taxon>Streptophyta</taxon>
        <taxon>Embryophyta</taxon>
        <taxon>Tracheophyta</taxon>
        <taxon>Spermatophyta</taxon>
        <taxon>Magnoliopsida</taxon>
        <taxon>eudicotyledons</taxon>
        <taxon>Gunneridae</taxon>
        <taxon>Pentapetalae</taxon>
        <taxon>rosids</taxon>
        <taxon>fabids</taxon>
        <taxon>Fabales</taxon>
        <taxon>Fabaceae</taxon>
        <taxon>Papilionoideae</taxon>
        <taxon>50 kb inversion clade</taxon>
        <taxon>NPAAA clade</taxon>
        <taxon>indigoferoid/millettioid clade</taxon>
        <taxon>Phaseoleae</taxon>
        <taxon>Glycine</taxon>
        <taxon>Glycine subgen. Soja</taxon>
    </lineage>
</organism>
<reference evidence="9 10" key="1">
    <citation type="submission" date="2018-09" db="EMBL/GenBank/DDBJ databases">
        <title>A high-quality reference genome of wild soybean provides a powerful tool to mine soybean genomes.</title>
        <authorList>
            <person name="Xie M."/>
            <person name="Chung C.Y.L."/>
            <person name="Li M.-W."/>
            <person name="Wong F.-L."/>
            <person name="Chan T.-F."/>
            <person name="Lam H.-M."/>
        </authorList>
    </citation>
    <scope>NUCLEOTIDE SEQUENCE [LARGE SCALE GENOMIC DNA]</scope>
    <source>
        <strain evidence="10">cv. W05</strain>
        <tissue evidence="9">Hypocotyl of etiolated seedlings</tissue>
    </source>
</reference>
<feature type="domain" description="GAG-pre-integrase" evidence="6">
    <location>
        <begin position="376"/>
        <end position="437"/>
    </location>
</feature>
<evidence type="ECO:0000259" key="5">
    <source>
        <dbReference type="Pfam" id="PF03081"/>
    </source>
</evidence>
<evidence type="ECO:0000256" key="2">
    <source>
        <dbReference type="ARBA" id="ARBA00022448"/>
    </source>
</evidence>
<evidence type="ECO:0000256" key="4">
    <source>
        <dbReference type="SAM" id="MobiDB-lite"/>
    </source>
</evidence>
<evidence type="ECO:0000256" key="3">
    <source>
        <dbReference type="RuleBase" id="RU365026"/>
    </source>
</evidence>
<dbReference type="InterPro" id="IPR004140">
    <property type="entry name" value="Exo70"/>
</dbReference>
<evidence type="ECO:0000256" key="1">
    <source>
        <dbReference type="ARBA" id="ARBA00006756"/>
    </source>
</evidence>
<dbReference type="Pfam" id="PF13976">
    <property type="entry name" value="gag_pre-integrs"/>
    <property type="match status" value="1"/>
</dbReference>
<feature type="region of interest" description="Disordered" evidence="4">
    <location>
        <begin position="240"/>
        <end position="263"/>
    </location>
</feature>
<dbReference type="CDD" id="cd09272">
    <property type="entry name" value="RNase_HI_RT_Ty1"/>
    <property type="match status" value="1"/>
</dbReference>
<comment type="similarity">
    <text evidence="1 3">Belongs to the EXO70 family.</text>
</comment>
<keyword evidence="2 3" id="KW-0813">Transport</keyword>
<dbReference type="GO" id="GO:0006887">
    <property type="term" value="P:exocytosis"/>
    <property type="evidence" value="ECO:0007669"/>
    <property type="project" value="UniProtKB-KW"/>
</dbReference>
<proteinExistence type="inferred from homology"/>
<keyword evidence="10" id="KW-1185">Reference proteome</keyword>
<dbReference type="PANTHER" id="PTHR12542">
    <property type="entry name" value="EXOCYST COMPLEX PROTEIN EXO70"/>
    <property type="match status" value="1"/>
</dbReference>
<dbReference type="InterPro" id="IPR057670">
    <property type="entry name" value="SH3_retrovirus"/>
</dbReference>
<feature type="domain" description="Exocyst complex subunit Exo70 C-terminal" evidence="5">
    <location>
        <begin position="823"/>
        <end position="917"/>
    </location>
</feature>
<dbReference type="GO" id="GO:0005546">
    <property type="term" value="F:phosphatidylinositol-4,5-bisphosphate binding"/>
    <property type="evidence" value="ECO:0007669"/>
    <property type="project" value="InterPro"/>
</dbReference>
<dbReference type="Pfam" id="PF22936">
    <property type="entry name" value="Pol_BBD"/>
    <property type="match status" value="1"/>
</dbReference>
<dbReference type="Proteomes" id="UP000289340">
    <property type="component" value="Chromosome 10"/>
</dbReference>
<dbReference type="InterPro" id="IPR012337">
    <property type="entry name" value="RNaseH-like_sf"/>
</dbReference>
<dbReference type="PANTHER" id="PTHR12542:SF7">
    <property type="entry name" value="EXOCYST SUBUNIT EXO70 FAMILY PROTEIN"/>
    <property type="match status" value="1"/>
</dbReference>
<evidence type="ECO:0000313" key="10">
    <source>
        <dbReference type="Proteomes" id="UP000289340"/>
    </source>
</evidence>
<dbReference type="GO" id="GO:0000145">
    <property type="term" value="C:exocyst"/>
    <property type="evidence" value="ECO:0007669"/>
    <property type="project" value="InterPro"/>
</dbReference>
<dbReference type="AlphaFoldDB" id="A0A445IKB8"/>